<reference evidence="3" key="1">
    <citation type="journal article" date="2019" name="Int. J. Syst. Evol. Microbiol.">
        <title>The Global Catalogue of Microorganisms (GCM) 10K type strain sequencing project: providing services to taxonomists for standard genome sequencing and annotation.</title>
        <authorList>
            <consortium name="The Broad Institute Genomics Platform"/>
            <consortium name="The Broad Institute Genome Sequencing Center for Infectious Disease"/>
            <person name="Wu L."/>
            <person name="Ma J."/>
        </authorList>
    </citation>
    <scope>NUCLEOTIDE SEQUENCE [LARGE SCALE GENOMIC DNA]</scope>
    <source>
        <strain evidence="3">JCM 17551</strain>
    </source>
</reference>
<evidence type="ECO:0000259" key="1">
    <source>
        <dbReference type="PROSITE" id="PS50075"/>
    </source>
</evidence>
<dbReference type="RefSeq" id="WP_344798129.1">
    <property type="nucleotide sequence ID" value="NZ_BAABBN010000007.1"/>
</dbReference>
<dbReference type="InterPro" id="IPR046047">
    <property type="entry name" value="DUF6005"/>
</dbReference>
<dbReference type="Gene3D" id="1.10.1200.10">
    <property type="entry name" value="ACP-like"/>
    <property type="match status" value="1"/>
</dbReference>
<dbReference type="Pfam" id="PF00550">
    <property type="entry name" value="PP-binding"/>
    <property type="match status" value="1"/>
</dbReference>
<comment type="caution">
    <text evidence="2">The sequence shown here is derived from an EMBL/GenBank/DDBJ whole genome shotgun (WGS) entry which is preliminary data.</text>
</comment>
<keyword evidence="3" id="KW-1185">Reference proteome</keyword>
<evidence type="ECO:0000313" key="3">
    <source>
        <dbReference type="Proteomes" id="UP001501565"/>
    </source>
</evidence>
<dbReference type="InterPro" id="IPR009081">
    <property type="entry name" value="PP-bd_ACP"/>
</dbReference>
<dbReference type="EMBL" id="BAABBN010000007">
    <property type="protein sequence ID" value="GAA3924182.1"/>
    <property type="molecule type" value="Genomic_DNA"/>
</dbReference>
<dbReference type="Proteomes" id="UP001501565">
    <property type="component" value="Unassembled WGS sequence"/>
</dbReference>
<feature type="domain" description="Carrier" evidence="1">
    <location>
        <begin position="4"/>
        <end position="82"/>
    </location>
</feature>
<proteinExistence type="predicted"/>
<dbReference type="SUPFAM" id="SSF47336">
    <property type="entry name" value="ACP-like"/>
    <property type="match status" value="1"/>
</dbReference>
<protein>
    <recommendedName>
        <fullName evidence="1">Carrier domain-containing protein</fullName>
    </recommendedName>
</protein>
<dbReference type="InterPro" id="IPR036736">
    <property type="entry name" value="ACP-like_sf"/>
</dbReference>
<sequence>MKHADIVNAIHQVLRDTMFIPQIDAFHADARLNEDLYLDSVLVLELILNLETELGFDIPDDALTKDDFDTVASLATFLDRRISGGSSPETDSTPAAIDAAAPEEFEDIKVHCFISCVCEMIKADPRVDHRPFYFGVWDAEVVVDDQFRLSYHSEDINHDFFKRWYQTLYGVEMHPWYQDQADKAKNINTLLSLLNNKSGQRQVMVMLDMYRLPERENKFNQNPFPHYVLLEETDDPTTWFMTDPDFRWEGPLPKDKILNAIESPAVSGGYYFDSSDIRETARQDIHDYFLACINPDHNPMTDAVRAIIDAHLNPNNNLPLSALSDALKQIPVLAIRKYAYEHGFAYFWREMDLDDDAFEDWCVVIEALVETYKLIQFRAMKIAKFDAIEAVDPQLLSEVYGLLDQQDEREFHIKKHLIEVFQQWTMQHITPALASSVNTRIAEEVEP</sequence>
<organism evidence="2 3">
    <name type="scientific">Litoribacillus peritrichatus</name>
    <dbReference type="NCBI Taxonomy" id="718191"/>
    <lineage>
        <taxon>Bacteria</taxon>
        <taxon>Pseudomonadati</taxon>
        <taxon>Pseudomonadota</taxon>
        <taxon>Gammaproteobacteria</taxon>
        <taxon>Oceanospirillales</taxon>
        <taxon>Oceanospirillaceae</taxon>
        <taxon>Litoribacillus</taxon>
    </lineage>
</organism>
<dbReference type="Pfam" id="PF19468">
    <property type="entry name" value="DUF6005"/>
    <property type="match status" value="1"/>
</dbReference>
<dbReference type="PROSITE" id="PS50075">
    <property type="entry name" value="CARRIER"/>
    <property type="match status" value="1"/>
</dbReference>
<gene>
    <name evidence="2" type="ORF">GCM10022277_20000</name>
</gene>
<evidence type="ECO:0000313" key="2">
    <source>
        <dbReference type="EMBL" id="GAA3924182.1"/>
    </source>
</evidence>
<name>A0ABP7MLV3_9GAMM</name>
<accession>A0ABP7MLV3</accession>